<evidence type="ECO:0000259" key="1">
    <source>
        <dbReference type="PROSITE" id="PS50072"/>
    </source>
</evidence>
<dbReference type="GO" id="GO:0004163">
    <property type="term" value="F:diphosphomevalonate decarboxylase activity"/>
    <property type="evidence" value="ECO:0007669"/>
    <property type="project" value="InterPro"/>
</dbReference>
<proteinExistence type="predicted"/>
<dbReference type="InterPro" id="IPR020568">
    <property type="entry name" value="Ribosomal_Su5_D2-typ_SF"/>
</dbReference>
<evidence type="ECO:0000313" key="2">
    <source>
        <dbReference type="EMBL" id="CAD7627363.1"/>
    </source>
</evidence>
<dbReference type="Proteomes" id="UP000759131">
    <property type="component" value="Unassembled WGS sequence"/>
</dbReference>
<dbReference type="PRINTS" id="PR00153">
    <property type="entry name" value="CSAPPISMRASE"/>
</dbReference>
<dbReference type="Gene3D" id="3.30.70.890">
    <property type="entry name" value="GHMP kinase, C-terminal domain"/>
    <property type="match status" value="1"/>
</dbReference>
<dbReference type="InterPro" id="IPR029000">
    <property type="entry name" value="Cyclophilin-like_dom_sf"/>
</dbReference>
<dbReference type="EMBL" id="OC859242">
    <property type="protein sequence ID" value="CAD7627363.1"/>
    <property type="molecule type" value="Genomic_DNA"/>
</dbReference>
<evidence type="ECO:0000313" key="3">
    <source>
        <dbReference type="Proteomes" id="UP000759131"/>
    </source>
</evidence>
<sequence length="617" mass="69178">MDCVGSALQRKNGLTYGHFRDDIVCGDNCSLYDKSLRDFYSKHKTLDFRFERLLKKCPKLQSLYLNGCLHEWLGLQTIVDNCPQVDCLAMFNKNSDILYTEEECESLATRLSTLGVRHLTIGAIEVQTMDSVNDNHRIDWSSMLAEKCGQTLRKLSLYKYDKELSDVFSRLTPGIESMDLIGCHRLNTDAMNELIITVGRSLKCLNAYFDNQFDGRLVDKIYRKIFRSLAQVEWTGHKLRICSKNNFPTAAGLASSAAGYACLMYALARLHDIDSVETISTLARIGSGSACRSVYGGFVQWVRGSDAQTSIARQIVDETHWPAMRVLVLVVRDTQKDTSSTSGMAQTVATSALMQHRVASVVPARVDAMVAAIKARDFPTFAEITMRDSNQFHAVCEDTYPPLTYMNDTSRAVRRFCHRYNDFHGARAEPRVAYTFDAGPNACLYLLDRDVAPVLALLGRYHKDLVVKGSGDGVADGYVLPPELAKHFDDNPCLPPDAIRYVISTRVGAGPQLIPDESECLLNTEDPLKTMSNWAQIQQQLRHPSNPVVFFDITIGTTEVGRMKMELFSDAVPKTAENFRQFCTGEYKRDGVPIGYKGVSFHRVIKDFMIQSGDFVN</sequence>
<dbReference type="InterPro" id="IPR029765">
    <property type="entry name" value="Mev_diP_decarb"/>
</dbReference>
<gene>
    <name evidence="2" type="ORF">OSB1V03_LOCUS7790</name>
</gene>
<dbReference type="SUPFAM" id="SSF54211">
    <property type="entry name" value="Ribosomal protein S5 domain 2-like"/>
    <property type="match status" value="1"/>
</dbReference>
<dbReference type="Gene3D" id="2.40.100.10">
    <property type="entry name" value="Cyclophilin-like"/>
    <property type="match status" value="1"/>
</dbReference>
<dbReference type="OrthoDB" id="10253702at2759"/>
<dbReference type="InterPro" id="IPR036554">
    <property type="entry name" value="GHMP_kinase_C_sf"/>
</dbReference>
<reference evidence="2" key="1">
    <citation type="submission" date="2020-11" db="EMBL/GenBank/DDBJ databases">
        <authorList>
            <person name="Tran Van P."/>
        </authorList>
    </citation>
    <scope>NUCLEOTIDE SEQUENCE</scope>
</reference>
<name>A0A7R9Q087_9ACAR</name>
<dbReference type="GO" id="GO:0019287">
    <property type="term" value="P:isopentenyl diphosphate biosynthetic process, mevalonate pathway"/>
    <property type="evidence" value="ECO:0007669"/>
    <property type="project" value="InterPro"/>
</dbReference>
<dbReference type="SUPFAM" id="SSF55060">
    <property type="entry name" value="GHMP Kinase, C-terminal domain"/>
    <property type="match status" value="1"/>
</dbReference>
<dbReference type="PROSITE" id="PS50072">
    <property type="entry name" value="CSA_PPIASE_2"/>
    <property type="match status" value="1"/>
</dbReference>
<dbReference type="SUPFAM" id="SSF52047">
    <property type="entry name" value="RNI-like"/>
    <property type="match status" value="1"/>
</dbReference>
<dbReference type="Gene3D" id="3.30.230.10">
    <property type="match status" value="1"/>
</dbReference>
<dbReference type="Pfam" id="PF22700">
    <property type="entry name" value="MVD-like_N"/>
    <property type="match status" value="1"/>
</dbReference>
<dbReference type="InterPro" id="IPR053859">
    <property type="entry name" value="MVD-like_N"/>
</dbReference>
<dbReference type="AlphaFoldDB" id="A0A7R9Q087"/>
<feature type="domain" description="PPIase cyclophilin-type" evidence="1">
    <location>
        <begin position="550"/>
        <end position="617"/>
    </location>
</feature>
<accession>A0A7R9Q087</accession>
<feature type="non-terminal residue" evidence="2">
    <location>
        <position position="1"/>
    </location>
</feature>
<dbReference type="GO" id="GO:0005829">
    <property type="term" value="C:cytosol"/>
    <property type="evidence" value="ECO:0007669"/>
    <property type="project" value="InterPro"/>
</dbReference>
<dbReference type="PANTHER" id="PTHR10977">
    <property type="entry name" value="DIPHOSPHOMEVALONATE DECARBOXYLASE"/>
    <property type="match status" value="1"/>
</dbReference>
<dbReference type="SUPFAM" id="SSF50891">
    <property type="entry name" value="Cyclophilin-like"/>
    <property type="match status" value="1"/>
</dbReference>
<dbReference type="InterPro" id="IPR002130">
    <property type="entry name" value="Cyclophilin-type_PPIase_dom"/>
</dbReference>
<dbReference type="InterPro" id="IPR014721">
    <property type="entry name" value="Ribsml_uS5_D2-typ_fold_subgr"/>
</dbReference>
<dbReference type="Pfam" id="PF18376">
    <property type="entry name" value="MDD_C"/>
    <property type="match status" value="1"/>
</dbReference>
<dbReference type="PANTHER" id="PTHR10977:SF3">
    <property type="entry name" value="DIPHOSPHOMEVALONATE DECARBOXYLASE"/>
    <property type="match status" value="1"/>
</dbReference>
<keyword evidence="3" id="KW-1185">Reference proteome</keyword>
<dbReference type="GO" id="GO:0003755">
    <property type="term" value="F:peptidyl-prolyl cis-trans isomerase activity"/>
    <property type="evidence" value="ECO:0007669"/>
    <property type="project" value="InterPro"/>
</dbReference>
<dbReference type="InterPro" id="IPR041431">
    <property type="entry name" value="Mvd1_C"/>
</dbReference>
<organism evidence="2">
    <name type="scientific">Medioppia subpectinata</name>
    <dbReference type="NCBI Taxonomy" id="1979941"/>
    <lineage>
        <taxon>Eukaryota</taxon>
        <taxon>Metazoa</taxon>
        <taxon>Ecdysozoa</taxon>
        <taxon>Arthropoda</taxon>
        <taxon>Chelicerata</taxon>
        <taxon>Arachnida</taxon>
        <taxon>Acari</taxon>
        <taxon>Acariformes</taxon>
        <taxon>Sarcoptiformes</taxon>
        <taxon>Oribatida</taxon>
        <taxon>Brachypylina</taxon>
        <taxon>Oppioidea</taxon>
        <taxon>Oppiidae</taxon>
        <taxon>Medioppia</taxon>
    </lineage>
</organism>
<dbReference type="EMBL" id="CAJPIZ010004667">
    <property type="protein sequence ID" value="CAG2107793.1"/>
    <property type="molecule type" value="Genomic_DNA"/>
</dbReference>
<dbReference type="NCBIfam" id="TIGR01240">
    <property type="entry name" value="mevDPdecarb"/>
    <property type="match status" value="1"/>
</dbReference>
<dbReference type="Pfam" id="PF00160">
    <property type="entry name" value="Pro_isomerase"/>
    <property type="match status" value="1"/>
</dbReference>
<protein>
    <recommendedName>
        <fullName evidence="1">PPIase cyclophilin-type domain-containing protein</fullName>
    </recommendedName>
</protein>